<proteinExistence type="inferred from homology"/>
<evidence type="ECO:0000256" key="2">
    <source>
        <dbReference type="ARBA" id="ARBA00022857"/>
    </source>
</evidence>
<dbReference type="PROSITE" id="PS00061">
    <property type="entry name" value="ADH_SHORT"/>
    <property type="match status" value="1"/>
</dbReference>
<keyword evidence="3" id="KW-0560">Oxidoreductase</keyword>
<evidence type="ECO:0000313" key="4">
    <source>
        <dbReference type="EMBL" id="KAK7062738.1"/>
    </source>
</evidence>
<dbReference type="Gene3D" id="3.40.50.720">
    <property type="entry name" value="NAD(P)-binding Rossmann-like Domain"/>
    <property type="match status" value="1"/>
</dbReference>
<dbReference type="GO" id="GO:0016616">
    <property type="term" value="F:oxidoreductase activity, acting on the CH-OH group of donors, NAD or NADP as acceptor"/>
    <property type="evidence" value="ECO:0007669"/>
    <property type="project" value="TreeGrafter"/>
</dbReference>
<sequence>MPSCLWTRIDALLNIAGVMDGFAGVDNLQDSDWERTIAINLTAPTKLMREVVNKAAVSGAVSGAAYAASKHGLLGITKNTAWLYKDDNIRCNAILPGGVATNIAASVPQASWDMASLGKLQPVHSVHYYLKEDGEKAHGADPSQAASVLLFLASDASKGVSGAAVPVDNAWSTI</sequence>
<evidence type="ECO:0000313" key="5">
    <source>
        <dbReference type="Proteomes" id="UP001383192"/>
    </source>
</evidence>
<comment type="caution">
    <text evidence="4">The sequence shown here is derived from an EMBL/GenBank/DDBJ whole genome shotgun (WGS) entry which is preliminary data.</text>
</comment>
<accession>A0AAW0EGU9</accession>
<dbReference type="EMBL" id="JAYKXP010000001">
    <property type="protein sequence ID" value="KAK7062738.1"/>
    <property type="molecule type" value="Genomic_DNA"/>
</dbReference>
<dbReference type="PANTHER" id="PTHR42760">
    <property type="entry name" value="SHORT-CHAIN DEHYDROGENASES/REDUCTASES FAMILY MEMBER"/>
    <property type="match status" value="1"/>
</dbReference>
<dbReference type="AlphaFoldDB" id="A0AAW0EGU9"/>
<gene>
    <name evidence="4" type="ORF">VNI00_000226</name>
</gene>
<reference evidence="4 5" key="1">
    <citation type="submission" date="2024-01" db="EMBL/GenBank/DDBJ databases">
        <title>A draft genome for a cacao thread blight-causing isolate of Paramarasmius palmivorus.</title>
        <authorList>
            <person name="Baruah I.K."/>
            <person name="Bukari Y."/>
            <person name="Amoako-Attah I."/>
            <person name="Meinhardt L.W."/>
            <person name="Bailey B.A."/>
            <person name="Cohen S.P."/>
        </authorList>
    </citation>
    <scope>NUCLEOTIDE SEQUENCE [LARGE SCALE GENOMIC DNA]</scope>
    <source>
        <strain evidence="4 5">GH-12</strain>
    </source>
</reference>
<keyword evidence="5" id="KW-1185">Reference proteome</keyword>
<dbReference type="SUPFAM" id="SSF51735">
    <property type="entry name" value="NAD(P)-binding Rossmann-fold domains"/>
    <property type="match status" value="1"/>
</dbReference>
<dbReference type="InterPro" id="IPR002347">
    <property type="entry name" value="SDR_fam"/>
</dbReference>
<dbReference type="InterPro" id="IPR020904">
    <property type="entry name" value="Sc_DH/Rdtase_CS"/>
</dbReference>
<keyword evidence="2" id="KW-0521">NADP</keyword>
<organism evidence="4 5">
    <name type="scientific">Paramarasmius palmivorus</name>
    <dbReference type="NCBI Taxonomy" id="297713"/>
    <lineage>
        <taxon>Eukaryota</taxon>
        <taxon>Fungi</taxon>
        <taxon>Dikarya</taxon>
        <taxon>Basidiomycota</taxon>
        <taxon>Agaricomycotina</taxon>
        <taxon>Agaricomycetes</taxon>
        <taxon>Agaricomycetidae</taxon>
        <taxon>Agaricales</taxon>
        <taxon>Marasmiineae</taxon>
        <taxon>Marasmiaceae</taxon>
        <taxon>Paramarasmius</taxon>
    </lineage>
</organism>
<comment type="similarity">
    <text evidence="1">Belongs to the short-chain dehydrogenases/reductases (SDR) family.</text>
</comment>
<dbReference type="CDD" id="cd05233">
    <property type="entry name" value="SDR_c"/>
    <property type="match status" value="1"/>
</dbReference>
<evidence type="ECO:0000256" key="3">
    <source>
        <dbReference type="ARBA" id="ARBA00023002"/>
    </source>
</evidence>
<dbReference type="PANTHER" id="PTHR42760:SF133">
    <property type="entry name" value="3-OXOACYL-[ACYL-CARRIER-PROTEIN] REDUCTASE"/>
    <property type="match status" value="1"/>
</dbReference>
<protein>
    <submittedName>
        <fullName evidence="4">Uncharacterized protein</fullName>
    </submittedName>
</protein>
<dbReference type="Proteomes" id="UP001383192">
    <property type="component" value="Unassembled WGS sequence"/>
</dbReference>
<dbReference type="InterPro" id="IPR036291">
    <property type="entry name" value="NAD(P)-bd_dom_sf"/>
</dbReference>
<evidence type="ECO:0000256" key="1">
    <source>
        <dbReference type="ARBA" id="ARBA00006484"/>
    </source>
</evidence>
<name>A0AAW0EGU9_9AGAR</name>
<dbReference type="Pfam" id="PF13561">
    <property type="entry name" value="adh_short_C2"/>
    <property type="match status" value="1"/>
</dbReference>
<dbReference type="PRINTS" id="PR00081">
    <property type="entry name" value="GDHRDH"/>
</dbReference>